<protein>
    <submittedName>
        <fullName evidence="1">Uncharacterized protein</fullName>
    </submittedName>
</protein>
<evidence type="ECO:0000313" key="1">
    <source>
        <dbReference type="EMBL" id="CAE8628509.1"/>
    </source>
</evidence>
<sequence length="257" mass="27622">VSNLDCLDRDLDLGETGGVVSWTPPASAGRVILYRVYASTDFNGTDKVLWADVPVGTNAADLFDFPYRTRPVLLVYSKSALAKQTTPVGLVQIDAQASVDNVSFTDLDLDEGELGGYLKWVAPIADFLVTRYMVYLANDTTGGGRVLQSAVDGSENNLTFAADSPSLNLTHLLIYTKSSFVEQSTPISFVLYDSAALVENVSYIGRDLDLLQLGGVTAWNPPADSAQVVGYRVYLAEDSTGTGRSQVGLELPFGTNM</sequence>
<dbReference type="AlphaFoldDB" id="A0A813GN09"/>
<feature type="non-terminal residue" evidence="1">
    <location>
        <position position="1"/>
    </location>
</feature>
<gene>
    <name evidence="1" type="ORF">PGLA2088_LOCUS747</name>
</gene>
<organism evidence="1 2">
    <name type="scientific">Polarella glacialis</name>
    <name type="common">Dinoflagellate</name>
    <dbReference type="NCBI Taxonomy" id="89957"/>
    <lineage>
        <taxon>Eukaryota</taxon>
        <taxon>Sar</taxon>
        <taxon>Alveolata</taxon>
        <taxon>Dinophyceae</taxon>
        <taxon>Suessiales</taxon>
        <taxon>Suessiaceae</taxon>
        <taxon>Polarella</taxon>
    </lineage>
</organism>
<reference evidence="1" key="1">
    <citation type="submission" date="2021-02" db="EMBL/GenBank/DDBJ databases">
        <authorList>
            <person name="Dougan E. K."/>
            <person name="Rhodes N."/>
            <person name="Thang M."/>
            <person name="Chan C."/>
        </authorList>
    </citation>
    <scope>NUCLEOTIDE SEQUENCE</scope>
</reference>
<evidence type="ECO:0000313" key="2">
    <source>
        <dbReference type="Proteomes" id="UP000626109"/>
    </source>
</evidence>
<comment type="caution">
    <text evidence="1">The sequence shown here is derived from an EMBL/GenBank/DDBJ whole genome shotgun (WGS) entry which is preliminary data.</text>
</comment>
<proteinExistence type="predicted"/>
<feature type="non-terminal residue" evidence="1">
    <location>
        <position position="257"/>
    </location>
</feature>
<name>A0A813GN09_POLGL</name>
<dbReference type="Proteomes" id="UP000626109">
    <property type="component" value="Unassembled WGS sequence"/>
</dbReference>
<dbReference type="EMBL" id="CAJNNW010000526">
    <property type="protein sequence ID" value="CAE8628509.1"/>
    <property type="molecule type" value="Genomic_DNA"/>
</dbReference>
<accession>A0A813GN09</accession>